<reference evidence="1 2" key="1">
    <citation type="submission" date="2019-04" db="EMBL/GenBank/DDBJ databases">
        <authorList>
            <person name="Feng G."/>
            <person name="Zhang J."/>
            <person name="Zhu H."/>
        </authorList>
    </citation>
    <scope>NUCLEOTIDE SEQUENCE [LARGE SCALE GENOMIC DNA]</scope>
    <source>
        <strain evidence="1 2">9PBR-1</strain>
    </source>
</reference>
<dbReference type="AlphaFoldDB" id="A0A4Z0PYG2"/>
<dbReference type="Proteomes" id="UP000298471">
    <property type="component" value="Unassembled WGS sequence"/>
</dbReference>
<sequence length="62" mass="6609">MAKQPAPPKSTTPPGYAVATGVPGRVVFTNAPPEVIADLHRLAKHYGIRCMNLTITASHLDE</sequence>
<dbReference type="EMBL" id="SRMB01000005">
    <property type="protein sequence ID" value="TGE22808.1"/>
    <property type="molecule type" value="Genomic_DNA"/>
</dbReference>
<keyword evidence="2" id="KW-1185">Reference proteome</keyword>
<protein>
    <submittedName>
        <fullName evidence="1">Uncharacterized protein</fullName>
    </submittedName>
</protein>
<evidence type="ECO:0000313" key="1">
    <source>
        <dbReference type="EMBL" id="TGE22808.1"/>
    </source>
</evidence>
<dbReference type="OrthoDB" id="9996523at2"/>
<gene>
    <name evidence="1" type="ORF">E5K02_20805</name>
</gene>
<name>A0A4Z0PYG2_9BACT</name>
<dbReference type="RefSeq" id="WP_135397565.1">
    <property type="nucleotide sequence ID" value="NZ_SRMB01000005.1"/>
</dbReference>
<comment type="caution">
    <text evidence="1">The sequence shown here is derived from an EMBL/GenBank/DDBJ whole genome shotgun (WGS) entry which is preliminary data.</text>
</comment>
<evidence type="ECO:0000313" key="2">
    <source>
        <dbReference type="Proteomes" id="UP000298471"/>
    </source>
</evidence>
<organism evidence="1 2">
    <name type="scientific">Hymenobacter metallicola</name>
    <dbReference type="NCBI Taxonomy" id="2563114"/>
    <lineage>
        <taxon>Bacteria</taxon>
        <taxon>Pseudomonadati</taxon>
        <taxon>Bacteroidota</taxon>
        <taxon>Cytophagia</taxon>
        <taxon>Cytophagales</taxon>
        <taxon>Hymenobacteraceae</taxon>
        <taxon>Hymenobacter</taxon>
    </lineage>
</organism>
<proteinExistence type="predicted"/>
<accession>A0A4Z0PYG2</accession>